<comment type="similarity">
    <text evidence="1">Belongs to the IS21/IS1162 putative ATP-binding protein family.</text>
</comment>
<dbReference type="PANTHER" id="PTHR35004">
    <property type="entry name" value="TRANSPOSASE RV3428C-RELATED"/>
    <property type="match status" value="1"/>
</dbReference>
<reference evidence="3 4" key="1">
    <citation type="submission" date="2018-06" db="EMBL/GenBank/DDBJ databases">
        <authorList>
            <consortium name="Pathogen Informatics"/>
            <person name="Doyle S."/>
        </authorList>
    </citation>
    <scope>NUCLEOTIDE SEQUENCE [LARGE SCALE GENOMIC DNA]</scope>
    <source>
        <strain evidence="3 4">NCTC8009</strain>
    </source>
</reference>
<dbReference type="SMART" id="SM00382">
    <property type="entry name" value="AAA"/>
    <property type="match status" value="1"/>
</dbReference>
<accession>A0A2X3LSA6</accession>
<dbReference type="InterPro" id="IPR001584">
    <property type="entry name" value="Integrase_cat-core"/>
</dbReference>
<dbReference type="Pfam" id="PF01695">
    <property type="entry name" value="IstB_IS21"/>
    <property type="match status" value="1"/>
</dbReference>
<dbReference type="PANTHER" id="PTHR35004:SF6">
    <property type="entry name" value="TRANSPOSASE"/>
    <property type="match status" value="1"/>
</dbReference>
<dbReference type="CDD" id="cd00009">
    <property type="entry name" value="AAA"/>
    <property type="match status" value="1"/>
</dbReference>
<keyword evidence="3" id="KW-0067">ATP-binding</keyword>
<dbReference type="InterPro" id="IPR027417">
    <property type="entry name" value="P-loop_NTPase"/>
</dbReference>
<dbReference type="AlphaFoldDB" id="A0A2X3LSA6"/>
<dbReference type="InterPro" id="IPR012337">
    <property type="entry name" value="RNaseH-like_sf"/>
</dbReference>
<dbReference type="Gene3D" id="3.40.50.300">
    <property type="entry name" value="P-loop containing nucleotide triphosphate hydrolases"/>
    <property type="match status" value="1"/>
</dbReference>
<evidence type="ECO:0000259" key="2">
    <source>
        <dbReference type="PROSITE" id="PS50994"/>
    </source>
</evidence>
<dbReference type="InterPro" id="IPR002611">
    <property type="entry name" value="IstB_ATP-bd"/>
</dbReference>
<dbReference type="Pfam" id="PF00665">
    <property type="entry name" value="rve"/>
    <property type="match status" value="1"/>
</dbReference>
<dbReference type="GO" id="GO:0015074">
    <property type="term" value="P:DNA integration"/>
    <property type="evidence" value="ECO:0007669"/>
    <property type="project" value="InterPro"/>
</dbReference>
<dbReference type="FunFam" id="3.40.50.300:FF:000606">
    <property type="entry name" value="IS100 transposase orfB"/>
    <property type="match status" value="1"/>
</dbReference>
<protein>
    <submittedName>
        <fullName evidence="3">Insertion sequence IS100, ATP-binding protein</fullName>
    </submittedName>
</protein>
<dbReference type="PROSITE" id="PS50994">
    <property type="entry name" value="INTEGRASE"/>
    <property type="match status" value="1"/>
</dbReference>
<evidence type="ECO:0000313" key="4">
    <source>
        <dbReference type="Proteomes" id="UP000250991"/>
    </source>
</evidence>
<dbReference type="SUPFAM" id="SSF53098">
    <property type="entry name" value="Ribonuclease H-like"/>
    <property type="match status" value="1"/>
</dbReference>
<dbReference type="GO" id="GO:0003676">
    <property type="term" value="F:nucleic acid binding"/>
    <property type="evidence" value="ECO:0007669"/>
    <property type="project" value="InterPro"/>
</dbReference>
<gene>
    <name evidence="3" type="ORF">NCTC8009_02111</name>
</gene>
<dbReference type="NCBIfam" id="NF033546">
    <property type="entry name" value="transpos_IS21"/>
    <property type="match status" value="1"/>
</dbReference>
<dbReference type="InterPro" id="IPR003593">
    <property type="entry name" value="AAA+_ATPase"/>
</dbReference>
<evidence type="ECO:0000313" key="3">
    <source>
        <dbReference type="EMBL" id="SQD01679.1"/>
    </source>
</evidence>
<dbReference type="InterPro" id="IPR047661">
    <property type="entry name" value="IstB"/>
</dbReference>
<dbReference type="GO" id="GO:0005524">
    <property type="term" value="F:ATP binding"/>
    <property type="evidence" value="ECO:0007669"/>
    <property type="project" value="UniProtKB-KW"/>
</dbReference>
<dbReference type="SUPFAM" id="SSF52540">
    <property type="entry name" value="P-loop containing nucleoside triphosphate hydrolases"/>
    <property type="match status" value="1"/>
</dbReference>
<name>A0A2X3LSA6_ECOLX</name>
<feature type="domain" description="Integrase catalytic" evidence="2">
    <location>
        <begin position="23"/>
        <end position="203"/>
    </location>
</feature>
<dbReference type="Gene3D" id="3.30.420.10">
    <property type="entry name" value="Ribonuclease H-like superfamily/Ribonuclease H"/>
    <property type="match status" value="1"/>
</dbReference>
<dbReference type="NCBIfam" id="NF038214">
    <property type="entry name" value="IS21_help_AAA"/>
    <property type="match status" value="1"/>
</dbReference>
<proteinExistence type="inferred from homology"/>
<organism evidence="3 4">
    <name type="scientific">Escherichia coli</name>
    <dbReference type="NCBI Taxonomy" id="562"/>
    <lineage>
        <taxon>Bacteria</taxon>
        <taxon>Pseudomonadati</taxon>
        <taxon>Pseudomonadota</taxon>
        <taxon>Gammaproteobacteria</taxon>
        <taxon>Enterobacterales</taxon>
        <taxon>Enterobacteriaceae</taxon>
        <taxon>Escherichia</taxon>
    </lineage>
</organism>
<dbReference type="EMBL" id="UARW01000010">
    <property type="protein sequence ID" value="SQD01679.1"/>
    <property type="molecule type" value="Genomic_DNA"/>
</dbReference>
<dbReference type="NCBIfam" id="NF006616">
    <property type="entry name" value="PRK09183.1"/>
    <property type="match status" value="1"/>
</dbReference>
<keyword evidence="3" id="KW-0547">Nucleotide-binding</keyword>
<sequence length="499" mass="57397">MTILRAFIRSLSVPQEQEPAVRFETEPGRQMQVDWGTMRNGRSPLHVFVAVLGYSRMLYIEFTDNMRYDTLETCHRNAFRFFGGVPREVLYDNMKTVVLQRDAYQTGQHRFHPSLWQFGKEMGFSPRLCRPFRAQTKGKVERMVQYTRNSFYIPLMTRLRPMGITVDVETANRHGLRWLHDVANQRKHETIQARPAIDGSKSSSPCWHCLRRKKSMTCILMKSGELRQTPPASSTLHLRLILQRSGVMMELQHQRLMALAGQLQLESLISAAPALSQQAVDQEWSYMDFLEHLLHEEKLARHQRKQAMYTRMAAFPAVKTFEEYDFTFATGAPQKQLQSLRSLSFIERNENIVLLGPSGVGKTHLAIAMGYEAVRAGIKVRFTTAADLLLQLSTAQRQGRYKTTLQRGVMAPRLLIIDEIGYLPFSQEEAKLFFQVIAKRYEKSAMILTSNLPFGQWDQTFAGDAALTSAMLDRILHHSHVVQIKGESYRLRQKRKAGL</sequence>
<evidence type="ECO:0000256" key="1">
    <source>
        <dbReference type="ARBA" id="ARBA00008059"/>
    </source>
</evidence>
<dbReference type="Proteomes" id="UP000250991">
    <property type="component" value="Unassembled WGS sequence"/>
</dbReference>
<dbReference type="InterPro" id="IPR036397">
    <property type="entry name" value="RNaseH_sf"/>
</dbReference>